<evidence type="ECO:0000313" key="4">
    <source>
        <dbReference type="EMBL" id="POZ24031.1"/>
    </source>
</evidence>
<dbReference type="PANTHER" id="PTHR42811">
    <property type="entry name" value="SERINE ACETYLTRANSFERASE"/>
    <property type="match status" value="1"/>
</dbReference>
<evidence type="ECO:0000256" key="2">
    <source>
        <dbReference type="ARBA" id="ARBA00022737"/>
    </source>
</evidence>
<dbReference type="PROSITE" id="PS00101">
    <property type="entry name" value="HEXAPEP_TRANSFERASES"/>
    <property type="match status" value="1"/>
</dbReference>
<keyword evidence="3" id="KW-0012">Acyltransferase</keyword>
<keyword evidence="1" id="KW-0808">Transferase</keyword>
<organism evidence="4 5">
    <name type="scientific">Lelliottia aquatilis</name>
    <dbReference type="NCBI Taxonomy" id="2080838"/>
    <lineage>
        <taxon>Bacteria</taxon>
        <taxon>Pseudomonadati</taxon>
        <taxon>Pseudomonadota</taxon>
        <taxon>Gammaproteobacteria</taxon>
        <taxon>Enterobacterales</taxon>
        <taxon>Enterobacteriaceae</taxon>
        <taxon>Lelliottia</taxon>
    </lineage>
</organism>
<proteinExistence type="predicted"/>
<dbReference type="Gene3D" id="2.160.10.10">
    <property type="entry name" value="Hexapeptide repeat proteins"/>
    <property type="match status" value="1"/>
</dbReference>
<accession>A0ABX5A486</accession>
<evidence type="ECO:0000256" key="1">
    <source>
        <dbReference type="ARBA" id="ARBA00022679"/>
    </source>
</evidence>
<evidence type="ECO:0000256" key="3">
    <source>
        <dbReference type="ARBA" id="ARBA00023315"/>
    </source>
</evidence>
<dbReference type="CDD" id="cd03354">
    <property type="entry name" value="LbH_SAT"/>
    <property type="match status" value="1"/>
</dbReference>
<sequence>MLKKNAYDFLIRCLSDEVIRSPRPFSWFKTIHCGLKCADRRFYFWYRIWGYIYKTNTGFIHKFSMKRLNRLNHQYAIDIAPDAVIGEGFRIRHFPGIVIRPGCIIGKKVVLRQNTTIGSKTFNGEGTVIIGDHVDIGANSFILGDINIGSNVTIGAMSFIDKDIPDNHTVYTVKSNKTYLTKNMDNQQSAISNQQSAITTII</sequence>
<dbReference type="SUPFAM" id="SSF51161">
    <property type="entry name" value="Trimeric LpxA-like enzymes"/>
    <property type="match status" value="1"/>
</dbReference>
<comment type="caution">
    <text evidence="4">The sequence shown here is derived from an EMBL/GenBank/DDBJ whole genome shotgun (WGS) entry which is preliminary data.</text>
</comment>
<reference evidence="4 5" key="1">
    <citation type="submission" date="2018-02" db="EMBL/GenBank/DDBJ databases">
        <title>Lelliotia aquatilis sp. nov., isolated from drinking water.</title>
        <authorList>
            <person name="Kaempfer P."/>
            <person name="Glaeser S."/>
            <person name="Exner M."/>
            <person name="Doijad S."/>
            <person name="Chakraborty T."/>
        </authorList>
    </citation>
    <scope>NUCLEOTIDE SEQUENCE [LARGE SCALE GENOMIC DNA]</scope>
    <source>
        <strain evidence="4 5">6331-17</strain>
    </source>
</reference>
<dbReference type="InterPro" id="IPR045304">
    <property type="entry name" value="LbH_SAT"/>
</dbReference>
<dbReference type="InterPro" id="IPR018357">
    <property type="entry name" value="Hexapep_transf_CS"/>
</dbReference>
<keyword evidence="2" id="KW-0677">Repeat</keyword>
<name>A0ABX5A486_9ENTR</name>
<dbReference type="InterPro" id="IPR011004">
    <property type="entry name" value="Trimer_LpxA-like_sf"/>
</dbReference>
<gene>
    <name evidence="4" type="ORF">C3712_07385</name>
</gene>
<dbReference type="EMBL" id="PQVW01000004">
    <property type="protein sequence ID" value="POZ24031.1"/>
    <property type="molecule type" value="Genomic_DNA"/>
</dbReference>
<keyword evidence="5" id="KW-1185">Reference proteome</keyword>
<protein>
    <submittedName>
        <fullName evidence="4">Serine acetyltransferase</fullName>
    </submittedName>
</protein>
<evidence type="ECO:0000313" key="5">
    <source>
        <dbReference type="Proteomes" id="UP000237025"/>
    </source>
</evidence>
<dbReference type="Proteomes" id="UP000237025">
    <property type="component" value="Unassembled WGS sequence"/>
</dbReference>